<evidence type="ECO:0008006" key="3">
    <source>
        <dbReference type="Google" id="ProtNLM"/>
    </source>
</evidence>
<comment type="caution">
    <text evidence="1">The sequence shown here is derived from an EMBL/GenBank/DDBJ whole genome shotgun (WGS) entry which is preliminary data.</text>
</comment>
<dbReference type="AlphaFoldDB" id="A0A3D8JR10"/>
<reference evidence="1 2" key="1">
    <citation type="submission" date="2018-08" db="EMBL/GenBank/DDBJ databases">
        <title>Paraburkholderia sp. DHOM06 isolated from forest soil.</title>
        <authorList>
            <person name="Gao Z.-H."/>
            <person name="Qiu L.-H."/>
        </authorList>
    </citation>
    <scope>NUCLEOTIDE SEQUENCE [LARGE SCALE GENOMIC DNA]</scope>
    <source>
        <strain evidence="1 2">DHOM06</strain>
    </source>
</reference>
<keyword evidence="2" id="KW-1185">Reference proteome</keyword>
<dbReference type="Proteomes" id="UP000256838">
    <property type="component" value="Unassembled WGS sequence"/>
</dbReference>
<accession>A0A3D8JR10</accession>
<dbReference type="OrthoDB" id="5522207at2"/>
<dbReference type="EMBL" id="QRGA01000024">
    <property type="protein sequence ID" value="RDU94984.1"/>
    <property type="molecule type" value="Genomic_DNA"/>
</dbReference>
<sequence length="99" mass="10901">MNVPSTHHTGPRFKLGRILATPGALEVIADARVSIVDLLIKHLRGDWGDLSDSDRQQNEQAIVAGQRIVSSYVLANRQTVWLVTEADRSATTFLLSGDY</sequence>
<organism evidence="1 2">
    <name type="scientific">Trinickia dinghuensis</name>
    <dbReference type="NCBI Taxonomy" id="2291023"/>
    <lineage>
        <taxon>Bacteria</taxon>
        <taxon>Pseudomonadati</taxon>
        <taxon>Pseudomonadota</taxon>
        <taxon>Betaproteobacteria</taxon>
        <taxon>Burkholderiales</taxon>
        <taxon>Burkholderiaceae</taxon>
        <taxon>Trinickia</taxon>
    </lineage>
</organism>
<evidence type="ECO:0000313" key="2">
    <source>
        <dbReference type="Proteomes" id="UP000256838"/>
    </source>
</evidence>
<proteinExistence type="predicted"/>
<name>A0A3D8JR10_9BURK</name>
<evidence type="ECO:0000313" key="1">
    <source>
        <dbReference type="EMBL" id="RDU94984.1"/>
    </source>
</evidence>
<dbReference type="RefSeq" id="WP_115537519.1">
    <property type="nucleotide sequence ID" value="NZ_QRGA01000024.1"/>
</dbReference>
<gene>
    <name evidence="1" type="ORF">DWV00_31225</name>
</gene>
<protein>
    <recommendedName>
        <fullName evidence="3">Type I restriction endonuclease subunit M</fullName>
    </recommendedName>
</protein>